<evidence type="ECO:0000313" key="3">
    <source>
        <dbReference type="Proteomes" id="UP000027093"/>
    </source>
</evidence>
<feature type="transmembrane region" description="Helical" evidence="1">
    <location>
        <begin position="116"/>
        <end position="136"/>
    </location>
</feature>
<feature type="transmembrane region" description="Helical" evidence="1">
    <location>
        <begin position="176"/>
        <end position="206"/>
    </location>
</feature>
<name>A0A060HKN7_9ARCH</name>
<keyword evidence="1" id="KW-0472">Membrane</keyword>
<dbReference type="KEGG" id="nvn:NVIE_015560"/>
<sequence>MPTIRFNLKHDILCTIMSWRAMRESGYRIMFTGLFSLAIAFIIYSRLSGTSAGAPVQASQLTNLAYAVLGITAASLAAAMYGAYTIFRAEQARTAGGSSLTSFITGAFSDRKYWRIMAIAAIGYGIFFAFLSQILVYRPDVSFSERGIAVPSTDLIPCCGAPGYMPMFTAYFTDHFLLLVIPVNVILATVVSVMVGFNVALSVYAYRLRQALQGRTSIVGGIGAATGLFVGCPTCAGSLISAVLGLGAIGAGASTSALAPFQTVFIAASLPALALAPLLLARSIRSISMCGVK</sequence>
<reference evidence="2 3" key="1">
    <citation type="journal article" date="2014" name="Int. J. Syst. Evol. Microbiol.">
        <title>Nitrososphaera viennensis gen. nov., sp. nov., an aerobic and mesophilic, ammonia-oxidizing archaeon from soil and a member of the archaeal phylum Thaumarchaeota.</title>
        <authorList>
            <person name="Stieglmeier M."/>
            <person name="Klingl A."/>
            <person name="Alves R.J."/>
            <person name="Rittmann S.K."/>
            <person name="Melcher M."/>
            <person name="Leisch N."/>
            <person name="Schleper C."/>
        </authorList>
    </citation>
    <scope>NUCLEOTIDE SEQUENCE [LARGE SCALE GENOMIC DNA]</scope>
    <source>
        <strain evidence="2">EN76</strain>
    </source>
</reference>
<evidence type="ECO:0000313" key="2">
    <source>
        <dbReference type="EMBL" id="AIC15805.1"/>
    </source>
</evidence>
<dbReference type="HOGENOM" id="CLU_1096680_0_0_2"/>
<dbReference type="AlphaFoldDB" id="A0A060HKN7"/>
<feature type="transmembrane region" description="Helical" evidence="1">
    <location>
        <begin position="26"/>
        <end position="44"/>
    </location>
</feature>
<keyword evidence="1" id="KW-0812">Transmembrane</keyword>
<keyword evidence="3" id="KW-1185">Reference proteome</keyword>
<dbReference type="Proteomes" id="UP000027093">
    <property type="component" value="Chromosome"/>
</dbReference>
<protein>
    <submittedName>
        <fullName evidence="2">Uncharacterized protein</fullName>
    </submittedName>
</protein>
<feature type="transmembrane region" description="Helical" evidence="1">
    <location>
        <begin position="257"/>
        <end position="280"/>
    </location>
</feature>
<keyword evidence="1" id="KW-1133">Transmembrane helix</keyword>
<gene>
    <name evidence="2" type="ORF">NVIE_015560</name>
</gene>
<feature type="transmembrane region" description="Helical" evidence="1">
    <location>
        <begin position="218"/>
        <end position="251"/>
    </location>
</feature>
<accession>A0A060HKN7</accession>
<organism evidence="2 3">
    <name type="scientific">Nitrososphaera viennensis EN76</name>
    <dbReference type="NCBI Taxonomy" id="926571"/>
    <lineage>
        <taxon>Archaea</taxon>
        <taxon>Nitrososphaerota</taxon>
        <taxon>Nitrososphaeria</taxon>
        <taxon>Nitrososphaerales</taxon>
        <taxon>Nitrososphaeraceae</taxon>
        <taxon>Nitrososphaera</taxon>
    </lineage>
</organism>
<feature type="transmembrane region" description="Helical" evidence="1">
    <location>
        <begin position="64"/>
        <end position="84"/>
    </location>
</feature>
<evidence type="ECO:0000256" key="1">
    <source>
        <dbReference type="SAM" id="Phobius"/>
    </source>
</evidence>
<proteinExistence type="predicted"/>
<dbReference type="EMBL" id="CP007536">
    <property type="protein sequence ID" value="AIC15805.1"/>
    <property type="molecule type" value="Genomic_DNA"/>
</dbReference>